<dbReference type="PROSITE" id="PS50082">
    <property type="entry name" value="WD_REPEATS_2"/>
    <property type="match status" value="1"/>
</dbReference>
<reference evidence="10 11" key="1">
    <citation type="submission" date="2019-04" db="EMBL/GenBank/DDBJ databases">
        <title>Comparative genomics and transcriptomics to analyze fruiting body development in filamentous ascomycetes.</title>
        <authorList>
            <consortium name="DOE Joint Genome Institute"/>
            <person name="Lutkenhaus R."/>
            <person name="Traeger S."/>
            <person name="Breuer J."/>
            <person name="Kuo A."/>
            <person name="Lipzen A."/>
            <person name="Pangilinan J."/>
            <person name="Dilworth D."/>
            <person name="Sandor L."/>
            <person name="Poggeler S."/>
            <person name="Barry K."/>
            <person name="Grigoriev I.V."/>
            <person name="Nowrousian M."/>
        </authorList>
    </citation>
    <scope>NUCLEOTIDE SEQUENCE [LARGE SCALE GENOMIC DNA]</scope>
    <source>
        <strain evidence="10 11">CBS 389.68</strain>
    </source>
</reference>
<dbReference type="InterPro" id="IPR001680">
    <property type="entry name" value="WD40_rpt"/>
</dbReference>
<dbReference type="InterPro" id="IPR044536">
    <property type="entry name" value="PEX7"/>
</dbReference>
<keyword evidence="5" id="KW-0653">Protein transport</keyword>
<evidence type="ECO:0000256" key="8">
    <source>
        <dbReference type="ARBA" id="ARBA00032565"/>
    </source>
</evidence>
<dbReference type="PROSITE" id="PS50294">
    <property type="entry name" value="WD_REPEATS_REGION"/>
    <property type="match status" value="1"/>
</dbReference>
<dbReference type="Proteomes" id="UP000298138">
    <property type="component" value="Unassembled WGS sequence"/>
</dbReference>
<comment type="subcellular location">
    <subcellularLocation>
        <location evidence="2">Cytoplasm</location>
        <location evidence="2">Cytosol</location>
    </subcellularLocation>
    <subcellularLocation>
        <location evidence="1">Peroxisome matrix</location>
    </subcellularLocation>
</comment>
<dbReference type="SMART" id="SM00320">
    <property type="entry name" value="WD40"/>
    <property type="match status" value="6"/>
</dbReference>
<evidence type="ECO:0000313" key="11">
    <source>
        <dbReference type="Proteomes" id="UP000298138"/>
    </source>
</evidence>
<dbReference type="InterPro" id="IPR036322">
    <property type="entry name" value="WD40_repeat_dom_sf"/>
</dbReference>
<name>A0A4S2MMD0_9PEZI</name>
<evidence type="ECO:0000256" key="9">
    <source>
        <dbReference type="PROSITE-ProRule" id="PRU00221"/>
    </source>
</evidence>
<evidence type="ECO:0000256" key="6">
    <source>
        <dbReference type="ARBA" id="ARBA00023140"/>
    </source>
</evidence>
<dbReference type="OrthoDB" id="273771at2759"/>
<keyword evidence="11" id="KW-1185">Reference proteome</keyword>
<dbReference type="InParanoid" id="A0A4S2MMD0"/>
<dbReference type="GO" id="GO:0005829">
    <property type="term" value="C:cytosol"/>
    <property type="evidence" value="ECO:0007669"/>
    <property type="project" value="UniProtKB-SubCell"/>
</dbReference>
<accession>A0A4S2MMD0</accession>
<keyword evidence="4" id="KW-0963">Cytoplasm</keyword>
<evidence type="ECO:0000256" key="2">
    <source>
        <dbReference type="ARBA" id="ARBA00004514"/>
    </source>
</evidence>
<protein>
    <recommendedName>
        <fullName evidence="8">Peroxin-7</fullName>
    </recommendedName>
</protein>
<evidence type="ECO:0000256" key="3">
    <source>
        <dbReference type="ARBA" id="ARBA00022448"/>
    </source>
</evidence>
<keyword evidence="9" id="KW-0853">WD repeat</keyword>
<keyword evidence="3" id="KW-0813">Transport</keyword>
<dbReference type="GO" id="GO:0016558">
    <property type="term" value="P:protein import into peroxisome matrix"/>
    <property type="evidence" value="ECO:0007669"/>
    <property type="project" value="InterPro"/>
</dbReference>
<comment type="similarity">
    <text evidence="7">Belongs to the WD repeat peroxin-7 family.</text>
</comment>
<dbReference type="InterPro" id="IPR015943">
    <property type="entry name" value="WD40/YVTN_repeat-like_dom_sf"/>
</dbReference>
<feature type="repeat" description="WD" evidence="9">
    <location>
        <begin position="233"/>
        <end position="266"/>
    </location>
</feature>
<keyword evidence="6" id="KW-0576">Peroxisome</keyword>
<evidence type="ECO:0000256" key="7">
    <source>
        <dbReference type="ARBA" id="ARBA00024017"/>
    </source>
</evidence>
<dbReference type="EMBL" id="ML220145">
    <property type="protein sequence ID" value="TGZ78095.1"/>
    <property type="molecule type" value="Genomic_DNA"/>
</dbReference>
<dbReference type="Pfam" id="PF00400">
    <property type="entry name" value="WD40"/>
    <property type="match status" value="4"/>
</dbReference>
<organism evidence="10 11">
    <name type="scientific">Ascodesmis nigricans</name>
    <dbReference type="NCBI Taxonomy" id="341454"/>
    <lineage>
        <taxon>Eukaryota</taxon>
        <taxon>Fungi</taxon>
        <taxon>Dikarya</taxon>
        <taxon>Ascomycota</taxon>
        <taxon>Pezizomycotina</taxon>
        <taxon>Pezizomycetes</taxon>
        <taxon>Pezizales</taxon>
        <taxon>Ascodesmidaceae</taxon>
        <taxon>Ascodesmis</taxon>
    </lineage>
</organism>
<dbReference type="AlphaFoldDB" id="A0A4S2MMD0"/>
<dbReference type="SUPFAM" id="SSF50978">
    <property type="entry name" value="WD40 repeat-like"/>
    <property type="match status" value="1"/>
</dbReference>
<dbReference type="FunCoup" id="A0A4S2MMD0">
    <property type="interactions" value="462"/>
</dbReference>
<proteinExistence type="inferred from homology"/>
<dbReference type="STRING" id="341454.A0A4S2MMD0"/>
<evidence type="ECO:0000256" key="5">
    <source>
        <dbReference type="ARBA" id="ARBA00022927"/>
    </source>
</evidence>
<dbReference type="PANTHER" id="PTHR46027">
    <property type="entry name" value="PEROXISOMAL TARGETING SIGNAL 2 RECEPTOR"/>
    <property type="match status" value="1"/>
</dbReference>
<sequence>MLSFRTTGYNGYAVKYSPFFDSRLACAASSNFGLVGNGRLYILSLTPSGIICEKHFDTQDSLFDVCFSESHSNQLLVASGDGSIKLFDTTVDQFPVLQYKEHTREVFSLSWNLVDKGLFASSSWDGAVKVFNPDANQRASIATLPVGACTYSCAWQPSSPSIISSVASDGLCRIFDLRSPPPGNEIIKTRVSQMEVLTQDWNKYRPELLATAGVDRVVRTWDLRNPAVPVTELQGHGYAVRRVAWSPHWPDVVLSASYDMSVRVWSDGSNGAVGVGAGVGGAPAGQGRLLGVMDRHTEFCAGVDWCLFGGEGWAASTGWDEMVWVWDVGSVMGSR</sequence>
<evidence type="ECO:0000256" key="1">
    <source>
        <dbReference type="ARBA" id="ARBA00004253"/>
    </source>
</evidence>
<evidence type="ECO:0000256" key="4">
    <source>
        <dbReference type="ARBA" id="ARBA00022490"/>
    </source>
</evidence>
<evidence type="ECO:0000313" key="10">
    <source>
        <dbReference type="EMBL" id="TGZ78095.1"/>
    </source>
</evidence>
<dbReference type="Gene3D" id="2.130.10.10">
    <property type="entry name" value="YVTN repeat-like/Quinoprotein amine dehydrogenase"/>
    <property type="match status" value="1"/>
</dbReference>
<dbReference type="GO" id="GO:0005782">
    <property type="term" value="C:peroxisomal matrix"/>
    <property type="evidence" value="ECO:0007669"/>
    <property type="project" value="UniProtKB-SubCell"/>
</dbReference>
<gene>
    <name evidence="10" type="ORF">EX30DRAFT_385660</name>
</gene>
<dbReference type="PANTHER" id="PTHR46027:SF1">
    <property type="entry name" value="PEROXISOMAL TARGETING SIGNAL 2 RECEPTOR"/>
    <property type="match status" value="1"/>
</dbReference>
<dbReference type="GO" id="GO:0005053">
    <property type="term" value="F:peroxisome matrix targeting signal-2 binding"/>
    <property type="evidence" value="ECO:0007669"/>
    <property type="project" value="InterPro"/>
</dbReference>